<dbReference type="InterPro" id="IPR004152">
    <property type="entry name" value="GAT_dom"/>
</dbReference>
<dbReference type="GO" id="GO:0016020">
    <property type="term" value="C:membrane"/>
    <property type="evidence" value="ECO:0007669"/>
    <property type="project" value="UniProtKB-SubCell"/>
</dbReference>
<dbReference type="SUPFAM" id="SSF48464">
    <property type="entry name" value="ENTH/VHS domain"/>
    <property type="match status" value="1"/>
</dbReference>
<dbReference type="CDD" id="cd14231">
    <property type="entry name" value="GAT_GGA-like_plant"/>
    <property type="match status" value="1"/>
</dbReference>
<feature type="domain" description="VHS" evidence="7">
    <location>
        <begin position="22"/>
        <end position="151"/>
    </location>
</feature>
<dbReference type="CDD" id="cd03561">
    <property type="entry name" value="VHS"/>
    <property type="match status" value="1"/>
</dbReference>
<dbReference type="Pfam" id="PF00790">
    <property type="entry name" value="VHS"/>
    <property type="match status" value="1"/>
</dbReference>
<feature type="region of interest" description="Disordered" evidence="6">
    <location>
        <begin position="408"/>
        <end position="428"/>
    </location>
</feature>
<keyword evidence="5" id="KW-0472">Membrane</keyword>
<keyword evidence="3" id="KW-0813">Transport</keyword>
<organism evidence="9 10">
    <name type="scientific">Saponaria officinalis</name>
    <name type="common">Common soapwort</name>
    <name type="synonym">Lychnis saponaria</name>
    <dbReference type="NCBI Taxonomy" id="3572"/>
    <lineage>
        <taxon>Eukaryota</taxon>
        <taxon>Viridiplantae</taxon>
        <taxon>Streptophyta</taxon>
        <taxon>Embryophyta</taxon>
        <taxon>Tracheophyta</taxon>
        <taxon>Spermatophyta</taxon>
        <taxon>Magnoliopsida</taxon>
        <taxon>eudicotyledons</taxon>
        <taxon>Gunneridae</taxon>
        <taxon>Pentapetalae</taxon>
        <taxon>Caryophyllales</taxon>
        <taxon>Caryophyllaceae</taxon>
        <taxon>Caryophylleae</taxon>
        <taxon>Saponaria</taxon>
    </lineage>
</organism>
<dbReference type="GO" id="GO:0005737">
    <property type="term" value="C:cytoplasm"/>
    <property type="evidence" value="ECO:0007669"/>
    <property type="project" value="UniProtKB-ARBA"/>
</dbReference>
<keyword evidence="4" id="KW-0653">Protein transport</keyword>
<evidence type="ECO:0000256" key="3">
    <source>
        <dbReference type="ARBA" id="ARBA00022448"/>
    </source>
</evidence>
<feature type="region of interest" description="Disordered" evidence="6">
    <location>
        <begin position="526"/>
        <end position="594"/>
    </location>
</feature>
<dbReference type="AlphaFoldDB" id="A0AAW1LKR2"/>
<evidence type="ECO:0000259" key="7">
    <source>
        <dbReference type="PROSITE" id="PS50179"/>
    </source>
</evidence>
<feature type="compositionally biased region" description="Pro residues" evidence="6">
    <location>
        <begin position="161"/>
        <end position="171"/>
    </location>
</feature>
<dbReference type="InterPro" id="IPR044836">
    <property type="entry name" value="TOL_plant"/>
</dbReference>
<dbReference type="PANTHER" id="PTHR45898:SF2">
    <property type="entry name" value="TOM1-LIKE PROTEIN 6"/>
    <property type="match status" value="1"/>
</dbReference>
<sequence>MMPSLSLSSPSSVSTTVRVDKATSELLVGPDWTMNMEICDLCNSNHWMAKDMVKGVKRRLQHKNPRVQLLTLTLLETMVKNCAEYIHFQIAERKILDEMVKIAKKKGDLHVRNKILILLDSWQEAFGGPGGKYAQYFWACDELRRCGIQFPKRPERSAPVITPPVTHPPRAPQIGFGMPSDSSRRLDEAMTSEVEDLSFSTLESMRNALELLSDMLQAVNPSDRLAVKDEVIVDLVDRCRANQKKLMQMITTTTDENLLSQGLEMNDSLQSVLAKHDAIASGAPLPDLGKRISTQQSESVELNTNPSEAGDKHPTTNGKSPVSAAPVAKAQAEDEEEEDEFALLARRHSKTQSGPSQTGTSGVTEDGASSSGSNNALALIDPPAPATTTAVSKDQDLIDLLSLALTTTSTSDTPEAPTSAPVQSTPETSMNSYVVPWAQAQPQPLPHLQNQYQPMQPQMPPQAQLGYSQYASAYPPPPWEQNFGYNNQNLGSNPYMYPNYLGNMNNSSVPVQGAFQYSQYGNQPMYSPAQASSNFPSSQTNRPLQHTNSFQNPPSPSMNSNLFSAPVPTNNTSSTPMQGAGSLQHTNSFTSKVSNPSALNGATLVTNGSASVPLGEKPFVPSYRLFEDLNVFGSSEGKLKSGPYPSASGNPNQNMVSGRR</sequence>
<comment type="subcellular location">
    <subcellularLocation>
        <location evidence="1">Membrane</location>
        <topology evidence="1">Peripheral membrane protein</topology>
    </subcellularLocation>
</comment>
<evidence type="ECO:0000256" key="5">
    <source>
        <dbReference type="ARBA" id="ARBA00023136"/>
    </source>
</evidence>
<comment type="caution">
    <text evidence="9">The sequence shown here is derived from an EMBL/GenBank/DDBJ whole genome shotgun (WGS) entry which is preliminary data.</text>
</comment>
<dbReference type="Gene3D" id="1.25.40.90">
    <property type="match status" value="1"/>
</dbReference>
<dbReference type="InterPro" id="IPR038425">
    <property type="entry name" value="GAT_sf"/>
</dbReference>
<evidence type="ECO:0000259" key="8">
    <source>
        <dbReference type="PROSITE" id="PS50909"/>
    </source>
</evidence>
<dbReference type="PANTHER" id="PTHR45898">
    <property type="entry name" value="TOM1-LIKE PROTEIN"/>
    <property type="match status" value="1"/>
</dbReference>
<feature type="compositionally biased region" description="Low complexity" evidence="6">
    <location>
        <begin position="367"/>
        <end position="379"/>
    </location>
</feature>
<dbReference type="GO" id="GO:0035091">
    <property type="term" value="F:phosphatidylinositol binding"/>
    <property type="evidence" value="ECO:0007669"/>
    <property type="project" value="InterPro"/>
</dbReference>
<dbReference type="SMART" id="SM00288">
    <property type="entry name" value="VHS"/>
    <property type="match status" value="1"/>
</dbReference>
<evidence type="ECO:0000256" key="2">
    <source>
        <dbReference type="ARBA" id="ARBA00007708"/>
    </source>
</evidence>
<dbReference type="EMBL" id="JBDFQZ010000004">
    <property type="protein sequence ID" value="KAK9734342.1"/>
    <property type="molecule type" value="Genomic_DNA"/>
</dbReference>
<gene>
    <name evidence="9" type="ORF">RND81_04G132900</name>
</gene>
<evidence type="ECO:0000256" key="6">
    <source>
        <dbReference type="SAM" id="MobiDB-lite"/>
    </source>
</evidence>
<dbReference type="GO" id="GO:0043328">
    <property type="term" value="P:protein transport to vacuole involved in ubiquitin-dependent protein catabolic process via the multivesicular body sorting pathway"/>
    <property type="evidence" value="ECO:0007669"/>
    <property type="project" value="InterPro"/>
</dbReference>
<dbReference type="SUPFAM" id="SSF89009">
    <property type="entry name" value="GAT-like domain"/>
    <property type="match status" value="1"/>
</dbReference>
<evidence type="ECO:0000256" key="1">
    <source>
        <dbReference type="ARBA" id="ARBA00004170"/>
    </source>
</evidence>
<protein>
    <submittedName>
        <fullName evidence="9">Uncharacterized protein</fullName>
    </submittedName>
</protein>
<dbReference type="Gene3D" id="1.20.58.160">
    <property type="match status" value="1"/>
</dbReference>
<proteinExistence type="inferred from homology"/>
<evidence type="ECO:0000313" key="10">
    <source>
        <dbReference type="Proteomes" id="UP001443914"/>
    </source>
</evidence>
<dbReference type="PROSITE" id="PS50179">
    <property type="entry name" value="VHS"/>
    <property type="match status" value="1"/>
</dbReference>
<dbReference type="InterPro" id="IPR008942">
    <property type="entry name" value="ENTH_VHS"/>
</dbReference>
<feature type="compositionally biased region" description="Polar residues" evidence="6">
    <location>
        <begin position="351"/>
        <end position="363"/>
    </location>
</feature>
<comment type="similarity">
    <text evidence="2">Belongs to the TOM1 family.</text>
</comment>
<feature type="domain" description="GAT" evidence="8">
    <location>
        <begin position="193"/>
        <end position="281"/>
    </location>
</feature>
<name>A0AAW1LKR2_SAPOF</name>
<keyword evidence="10" id="KW-1185">Reference proteome</keyword>
<feature type="compositionally biased region" description="Polar residues" evidence="6">
    <location>
        <begin position="647"/>
        <end position="660"/>
    </location>
</feature>
<evidence type="ECO:0000256" key="4">
    <source>
        <dbReference type="ARBA" id="ARBA00022927"/>
    </source>
</evidence>
<reference evidence="9" key="1">
    <citation type="submission" date="2024-03" db="EMBL/GenBank/DDBJ databases">
        <title>WGS assembly of Saponaria officinalis var. Norfolk2.</title>
        <authorList>
            <person name="Jenkins J."/>
            <person name="Shu S."/>
            <person name="Grimwood J."/>
            <person name="Barry K."/>
            <person name="Goodstein D."/>
            <person name="Schmutz J."/>
            <person name="Leebens-Mack J."/>
            <person name="Osbourn A."/>
        </authorList>
    </citation>
    <scope>NUCLEOTIDE SEQUENCE [LARGE SCALE GENOMIC DNA]</scope>
    <source>
        <strain evidence="9">JIC</strain>
    </source>
</reference>
<dbReference type="InterPro" id="IPR002014">
    <property type="entry name" value="VHS_dom"/>
</dbReference>
<dbReference type="Proteomes" id="UP001443914">
    <property type="component" value="Unassembled WGS sequence"/>
</dbReference>
<feature type="compositionally biased region" description="Polar residues" evidence="6">
    <location>
        <begin position="292"/>
        <end position="307"/>
    </location>
</feature>
<accession>A0AAW1LKR2</accession>
<feature type="region of interest" description="Disordered" evidence="6">
    <location>
        <begin position="157"/>
        <end position="182"/>
    </location>
</feature>
<feature type="region of interest" description="Disordered" evidence="6">
    <location>
        <begin position="634"/>
        <end position="660"/>
    </location>
</feature>
<evidence type="ECO:0000313" key="9">
    <source>
        <dbReference type="EMBL" id="KAK9734342.1"/>
    </source>
</evidence>
<dbReference type="Pfam" id="PF03127">
    <property type="entry name" value="GAT"/>
    <property type="match status" value="1"/>
</dbReference>
<feature type="region of interest" description="Disordered" evidence="6">
    <location>
        <begin position="282"/>
        <end position="391"/>
    </location>
</feature>
<dbReference type="GO" id="GO:0043130">
    <property type="term" value="F:ubiquitin binding"/>
    <property type="evidence" value="ECO:0007669"/>
    <property type="project" value="InterPro"/>
</dbReference>
<dbReference type="PROSITE" id="PS50909">
    <property type="entry name" value="GAT"/>
    <property type="match status" value="1"/>
</dbReference>
<feature type="compositionally biased region" description="Low complexity" evidence="6">
    <location>
        <begin position="408"/>
        <end position="421"/>
    </location>
</feature>
<dbReference type="FunFam" id="1.25.40.90:FF:000028">
    <property type="entry name" value="TOM1-like protein 2"/>
    <property type="match status" value="1"/>
</dbReference>